<accession>A0ABQ7GGC0</accession>
<reference evidence="2" key="1">
    <citation type="submission" date="2017-08" db="EMBL/GenBank/DDBJ databases">
        <authorList>
            <person name="Polle J.E."/>
            <person name="Barry K."/>
            <person name="Cushman J."/>
            <person name="Schmutz J."/>
            <person name="Tran D."/>
            <person name="Hathwaick L.T."/>
            <person name="Yim W.C."/>
            <person name="Jenkins J."/>
            <person name="Mckie-Krisberg Z.M."/>
            <person name="Prochnik S."/>
            <person name="Lindquist E."/>
            <person name="Dockter R.B."/>
            <person name="Adam C."/>
            <person name="Molina H."/>
            <person name="Bunkerborg J."/>
            <person name="Jin E."/>
            <person name="Buchheim M."/>
            <person name="Magnuson J."/>
        </authorList>
    </citation>
    <scope>NUCLEOTIDE SEQUENCE</scope>
    <source>
        <strain evidence="2">CCAP 19/18</strain>
    </source>
</reference>
<dbReference type="EMBL" id="MU069798">
    <property type="protein sequence ID" value="KAF5833661.1"/>
    <property type="molecule type" value="Genomic_DNA"/>
</dbReference>
<keyword evidence="1" id="KW-0472">Membrane</keyword>
<evidence type="ECO:0000313" key="2">
    <source>
        <dbReference type="EMBL" id="KAF5833661.1"/>
    </source>
</evidence>
<sequence>MRIKMKFMCFSSIHVLRRARFGVGTLSCFNGLIISPKLKLVCNRSAFLWFLIFFPSRTTNFLIVFLSLWICLWLA</sequence>
<dbReference type="Proteomes" id="UP000815325">
    <property type="component" value="Unassembled WGS sequence"/>
</dbReference>
<keyword evidence="3" id="KW-1185">Reference proteome</keyword>
<name>A0ABQ7GGC0_DUNSA</name>
<comment type="caution">
    <text evidence="2">The sequence shown here is derived from an EMBL/GenBank/DDBJ whole genome shotgun (WGS) entry which is preliminary data.</text>
</comment>
<feature type="transmembrane region" description="Helical" evidence="1">
    <location>
        <begin position="46"/>
        <end position="74"/>
    </location>
</feature>
<proteinExistence type="predicted"/>
<keyword evidence="1" id="KW-1133">Transmembrane helix</keyword>
<gene>
    <name evidence="2" type="ORF">DUNSADRAFT_9971</name>
</gene>
<keyword evidence="1" id="KW-0812">Transmembrane</keyword>
<evidence type="ECO:0000256" key="1">
    <source>
        <dbReference type="SAM" id="Phobius"/>
    </source>
</evidence>
<organism evidence="2 3">
    <name type="scientific">Dunaliella salina</name>
    <name type="common">Green alga</name>
    <name type="synonym">Protococcus salinus</name>
    <dbReference type="NCBI Taxonomy" id="3046"/>
    <lineage>
        <taxon>Eukaryota</taxon>
        <taxon>Viridiplantae</taxon>
        <taxon>Chlorophyta</taxon>
        <taxon>core chlorophytes</taxon>
        <taxon>Chlorophyceae</taxon>
        <taxon>CS clade</taxon>
        <taxon>Chlamydomonadales</taxon>
        <taxon>Dunaliellaceae</taxon>
        <taxon>Dunaliella</taxon>
    </lineage>
</organism>
<protein>
    <submittedName>
        <fullName evidence="2">Uncharacterized protein</fullName>
    </submittedName>
</protein>
<evidence type="ECO:0000313" key="3">
    <source>
        <dbReference type="Proteomes" id="UP000815325"/>
    </source>
</evidence>